<dbReference type="InterPro" id="IPR049083">
    <property type="entry name" value="TACO1_YebC_N"/>
</dbReference>
<dbReference type="PANTHER" id="PTHR12532:SF6">
    <property type="entry name" value="TRANSCRIPTIONAL REGULATORY PROTEIN YEBC-RELATED"/>
    <property type="match status" value="1"/>
</dbReference>
<evidence type="ECO:0000256" key="5">
    <source>
        <dbReference type="ARBA" id="ARBA00023163"/>
    </source>
</evidence>
<dbReference type="GO" id="GO:0006355">
    <property type="term" value="P:regulation of DNA-templated transcription"/>
    <property type="evidence" value="ECO:0007669"/>
    <property type="project" value="UniProtKB-UniRule"/>
</dbReference>
<dbReference type="InterPro" id="IPR029072">
    <property type="entry name" value="YebC-like"/>
</dbReference>
<reference evidence="10 11" key="1">
    <citation type="submission" date="2017-10" db="EMBL/GenBank/DDBJ databases">
        <title>Draft genome of Longimonas halophila.</title>
        <authorList>
            <person name="Goh K.M."/>
            <person name="Shamsir M.S."/>
            <person name="Lim S.W."/>
        </authorList>
    </citation>
    <scope>NUCLEOTIDE SEQUENCE [LARGE SCALE GENOMIC DNA]</scope>
    <source>
        <strain evidence="10 11">KCTC 42399</strain>
    </source>
</reference>
<proteinExistence type="inferred from homology"/>
<evidence type="ECO:0000256" key="6">
    <source>
        <dbReference type="HAMAP-Rule" id="MF_00693"/>
    </source>
</evidence>
<feature type="domain" description="TACO1/YebC-like N-terminal" evidence="9">
    <location>
        <begin position="5"/>
        <end position="76"/>
    </location>
</feature>
<dbReference type="GO" id="GO:0005829">
    <property type="term" value="C:cytosol"/>
    <property type="evidence" value="ECO:0007669"/>
    <property type="project" value="TreeGrafter"/>
</dbReference>
<keyword evidence="11" id="KW-1185">Reference proteome</keyword>
<dbReference type="HAMAP" id="MF_00693">
    <property type="entry name" value="Transcrip_reg_TACO1"/>
    <property type="match status" value="1"/>
</dbReference>
<dbReference type="Gene3D" id="3.30.70.980">
    <property type="match status" value="2"/>
</dbReference>
<evidence type="ECO:0000256" key="1">
    <source>
        <dbReference type="ARBA" id="ARBA00008724"/>
    </source>
</evidence>
<keyword evidence="2 6" id="KW-0963">Cytoplasm</keyword>
<feature type="region of interest" description="Disordered" evidence="7">
    <location>
        <begin position="1"/>
        <end position="23"/>
    </location>
</feature>
<comment type="similarity">
    <text evidence="1 6">Belongs to the TACO1 family.</text>
</comment>
<keyword evidence="3 6" id="KW-0805">Transcription regulation</keyword>
<comment type="subcellular location">
    <subcellularLocation>
        <location evidence="6">Cytoplasm</location>
    </subcellularLocation>
</comment>
<evidence type="ECO:0000313" key="11">
    <source>
        <dbReference type="Proteomes" id="UP000221024"/>
    </source>
</evidence>
<gene>
    <name evidence="10" type="ORF">CRI93_02740</name>
</gene>
<dbReference type="Gene3D" id="1.10.10.200">
    <property type="match status" value="1"/>
</dbReference>
<protein>
    <recommendedName>
        <fullName evidence="6">Probable transcriptional regulatory protein CRI93_02740</fullName>
    </recommendedName>
</protein>
<sequence length="250" mass="27440">MAGHNKWSKIKRQKAKEDKKKSKVWARLSREIATAAREGGGDPEMNATLANAIERAEAENMAKDTIERAIKRGTGELEGQDYEPVSYEGYAPHGVAVFIEAMTDNTNRTVADLRHLFSTHNGNLGKDGSVGYLFEQKGEIQVPTDAVDELELFERVVEAGAEDLRTEDDTYVVTTPVETFTNVEDALESADIPVDEADLVRIPATTVSLDDSDAEQVRTLVEAIEDHDDVDAVYTTLADDGEALSLHSDD</sequence>
<dbReference type="RefSeq" id="WP_098061087.1">
    <property type="nucleotide sequence ID" value="NZ_PDEP01000002.1"/>
</dbReference>
<comment type="caution">
    <text evidence="10">The sequence shown here is derived from an EMBL/GenBank/DDBJ whole genome shotgun (WGS) entry which is preliminary data.</text>
</comment>
<dbReference type="NCBIfam" id="TIGR01033">
    <property type="entry name" value="YebC/PmpR family DNA-binding transcriptional regulator"/>
    <property type="match status" value="1"/>
</dbReference>
<dbReference type="FunFam" id="1.10.10.200:FF:000002">
    <property type="entry name" value="Probable transcriptional regulatory protein CLM62_37755"/>
    <property type="match status" value="1"/>
</dbReference>
<dbReference type="InterPro" id="IPR002876">
    <property type="entry name" value="Transcrip_reg_TACO1-like"/>
</dbReference>
<accession>A0A2H3P329</accession>
<dbReference type="Proteomes" id="UP000221024">
    <property type="component" value="Unassembled WGS sequence"/>
</dbReference>
<dbReference type="EMBL" id="PDEP01000002">
    <property type="protein sequence ID" value="PEN08692.1"/>
    <property type="molecule type" value="Genomic_DNA"/>
</dbReference>
<evidence type="ECO:0000259" key="9">
    <source>
        <dbReference type="Pfam" id="PF20772"/>
    </source>
</evidence>
<evidence type="ECO:0000256" key="7">
    <source>
        <dbReference type="SAM" id="MobiDB-lite"/>
    </source>
</evidence>
<organism evidence="10 11">
    <name type="scientific">Longimonas halophila</name>
    <dbReference type="NCBI Taxonomy" id="1469170"/>
    <lineage>
        <taxon>Bacteria</taxon>
        <taxon>Pseudomonadati</taxon>
        <taxon>Rhodothermota</taxon>
        <taxon>Rhodothermia</taxon>
        <taxon>Rhodothermales</taxon>
        <taxon>Salisaetaceae</taxon>
        <taxon>Longimonas</taxon>
    </lineage>
</organism>
<dbReference type="OrthoDB" id="9781053at2"/>
<keyword evidence="5 6" id="KW-0804">Transcription</keyword>
<feature type="compositionally biased region" description="Basic residues" evidence="7">
    <location>
        <begin position="1"/>
        <end position="14"/>
    </location>
</feature>
<dbReference type="NCBIfam" id="NF009044">
    <property type="entry name" value="PRK12378.1"/>
    <property type="match status" value="1"/>
</dbReference>
<dbReference type="Pfam" id="PF20772">
    <property type="entry name" value="TACO1_YebC_N"/>
    <property type="match status" value="1"/>
</dbReference>
<dbReference type="NCBIfam" id="NF001030">
    <property type="entry name" value="PRK00110.1"/>
    <property type="match status" value="1"/>
</dbReference>
<dbReference type="InterPro" id="IPR026564">
    <property type="entry name" value="Transcrip_reg_TACO1-like_dom3"/>
</dbReference>
<dbReference type="PANTHER" id="PTHR12532">
    <property type="entry name" value="TRANSLATIONAL ACTIVATOR OF CYTOCHROME C OXIDASE 1"/>
    <property type="match status" value="1"/>
</dbReference>
<dbReference type="GO" id="GO:0003677">
    <property type="term" value="F:DNA binding"/>
    <property type="evidence" value="ECO:0007669"/>
    <property type="project" value="UniProtKB-UniRule"/>
</dbReference>
<dbReference type="Pfam" id="PF01709">
    <property type="entry name" value="Transcrip_reg"/>
    <property type="match status" value="1"/>
</dbReference>
<dbReference type="InterPro" id="IPR017856">
    <property type="entry name" value="Integrase-like_N"/>
</dbReference>
<dbReference type="SUPFAM" id="SSF75625">
    <property type="entry name" value="YebC-like"/>
    <property type="match status" value="1"/>
</dbReference>
<evidence type="ECO:0000313" key="10">
    <source>
        <dbReference type="EMBL" id="PEN08692.1"/>
    </source>
</evidence>
<feature type="domain" description="TACO1/YebC-like second and third" evidence="8">
    <location>
        <begin position="82"/>
        <end position="236"/>
    </location>
</feature>
<dbReference type="InterPro" id="IPR048300">
    <property type="entry name" value="TACO1_YebC-like_2nd/3rd_dom"/>
</dbReference>
<keyword evidence="4 6" id="KW-0238">DNA-binding</keyword>
<name>A0A2H3P329_9BACT</name>
<evidence type="ECO:0000259" key="8">
    <source>
        <dbReference type="Pfam" id="PF01709"/>
    </source>
</evidence>
<evidence type="ECO:0000256" key="2">
    <source>
        <dbReference type="ARBA" id="ARBA00022490"/>
    </source>
</evidence>
<evidence type="ECO:0000256" key="3">
    <source>
        <dbReference type="ARBA" id="ARBA00023015"/>
    </source>
</evidence>
<evidence type="ECO:0000256" key="4">
    <source>
        <dbReference type="ARBA" id="ARBA00023125"/>
    </source>
</evidence>
<dbReference type="AlphaFoldDB" id="A0A2H3P329"/>